<protein>
    <submittedName>
        <fullName evidence="2">Uncharacterized protein</fullName>
    </submittedName>
</protein>
<reference evidence="2 3" key="1">
    <citation type="submission" date="2018-11" db="EMBL/GenBank/DDBJ databases">
        <authorList>
            <consortium name="Pathogen Informatics"/>
        </authorList>
    </citation>
    <scope>NUCLEOTIDE SEQUENCE [LARGE SCALE GENOMIC DNA]</scope>
</reference>
<evidence type="ECO:0000256" key="1">
    <source>
        <dbReference type="SAM" id="MobiDB-lite"/>
    </source>
</evidence>
<keyword evidence="3" id="KW-1185">Reference proteome</keyword>
<proteinExistence type="predicted"/>
<organism evidence="2 3">
    <name type="scientific">Strongylus vulgaris</name>
    <name type="common">Blood worm</name>
    <dbReference type="NCBI Taxonomy" id="40348"/>
    <lineage>
        <taxon>Eukaryota</taxon>
        <taxon>Metazoa</taxon>
        <taxon>Ecdysozoa</taxon>
        <taxon>Nematoda</taxon>
        <taxon>Chromadorea</taxon>
        <taxon>Rhabditida</taxon>
        <taxon>Rhabditina</taxon>
        <taxon>Rhabditomorpha</taxon>
        <taxon>Strongyloidea</taxon>
        <taxon>Strongylidae</taxon>
        <taxon>Strongylus</taxon>
    </lineage>
</organism>
<dbReference type="AlphaFoldDB" id="A0A3P7IAH5"/>
<accession>A0A3P7IAH5</accession>
<dbReference type="Proteomes" id="UP000270094">
    <property type="component" value="Unassembled WGS sequence"/>
</dbReference>
<dbReference type="EMBL" id="UYYB01013728">
    <property type="protein sequence ID" value="VDM69840.1"/>
    <property type="molecule type" value="Genomic_DNA"/>
</dbReference>
<feature type="region of interest" description="Disordered" evidence="1">
    <location>
        <begin position="1"/>
        <end position="24"/>
    </location>
</feature>
<sequence>MCPFPRAHVVTSAMSTRRTEGRDLTTRNTARSVPRCHEYRPAPADDCFNLDVTIRLQNSRMSLSQRPHTAAVCSWNFRVLYCTS</sequence>
<gene>
    <name evidence="2" type="ORF">SVUK_LOCUS4838</name>
</gene>
<evidence type="ECO:0000313" key="3">
    <source>
        <dbReference type="Proteomes" id="UP000270094"/>
    </source>
</evidence>
<evidence type="ECO:0000313" key="2">
    <source>
        <dbReference type="EMBL" id="VDM69840.1"/>
    </source>
</evidence>
<name>A0A3P7IAH5_STRVU</name>